<evidence type="ECO:0000313" key="3">
    <source>
        <dbReference type="Proteomes" id="UP000643810"/>
    </source>
</evidence>
<evidence type="ECO:0000256" key="1">
    <source>
        <dbReference type="SAM" id="Phobius"/>
    </source>
</evidence>
<dbReference type="Proteomes" id="UP000643810">
    <property type="component" value="Unassembled WGS sequence"/>
</dbReference>
<evidence type="ECO:0000313" key="2">
    <source>
        <dbReference type="EMBL" id="MBC5685676.1"/>
    </source>
</evidence>
<accession>A0ABR7GE11</accession>
<feature type="transmembrane region" description="Helical" evidence="1">
    <location>
        <begin position="174"/>
        <end position="196"/>
    </location>
</feature>
<keyword evidence="1" id="KW-0812">Transmembrane</keyword>
<dbReference type="InterPro" id="IPR046555">
    <property type="entry name" value="DUF6709"/>
</dbReference>
<keyword evidence="3" id="KW-1185">Reference proteome</keyword>
<reference evidence="2 3" key="1">
    <citation type="submission" date="2020-08" db="EMBL/GenBank/DDBJ databases">
        <title>Genome public.</title>
        <authorList>
            <person name="Liu C."/>
            <person name="Sun Q."/>
        </authorList>
    </citation>
    <scope>NUCLEOTIDE SEQUENCE [LARGE SCALE GENOMIC DNA]</scope>
    <source>
        <strain evidence="2 3">NSJ-9</strain>
    </source>
</reference>
<dbReference type="Pfam" id="PF20456">
    <property type="entry name" value="DUF6709"/>
    <property type="match status" value="1"/>
</dbReference>
<name>A0ABR7GE11_9FIRM</name>
<organism evidence="2 3">
    <name type="scientific">Roseburia lenta</name>
    <dbReference type="NCBI Taxonomy" id="2763061"/>
    <lineage>
        <taxon>Bacteria</taxon>
        <taxon>Bacillati</taxon>
        <taxon>Bacillota</taxon>
        <taxon>Clostridia</taxon>
        <taxon>Lachnospirales</taxon>
        <taxon>Lachnospiraceae</taxon>
        <taxon>Roseburia</taxon>
    </lineage>
</organism>
<protein>
    <submittedName>
        <fullName evidence="2">Uncharacterized protein</fullName>
    </submittedName>
</protein>
<dbReference type="RefSeq" id="WP_186853898.1">
    <property type="nucleotide sequence ID" value="NZ_JACOPG010000001.1"/>
</dbReference>
<keyword evidence="1" id="KW-0472">Membrane</keyword>
<feature type="transmembrane region" description="Helical" evidence="1">
    <location>
        <begin position="21"/>
        <end position="40"/>
    </location>
</feature>
<sequence length="347" mass="40187">MKENFEHYISRSIRSFYQHRIVSPIIFLAILALLAFFYPVSNLMRPASASGEDDIEKLYQDNDRYIEITLKDLYFTGYTKRWLDSTVGYYYYTVMGDDCIMVLLNPDDSQQGLPTIDKIKIRGKILYNSHAMSKLLLYLSEDLAWSQNGITSTISPYMISQPDATDLATTLFKLVYILSGLYAFISIIRYAIYIAFPVLSVPVQRLRCYGKPREILAEAEEELATLPQLATEDMFITEHYFIETSNYGVAIVPISQIIWIYKYSTLHKFLWHHFSISYTLHITAAKRQYIHCPKNIKSDIDGIMDYLAEANHDILVGFNEANRLKVEEIQGDLAPFKKFWAFLSKKV</sequence>
<gene>
    <name evidence="2" type="ORF">H8R94_03435</name>
</gene>
<dbReference type="EMBL" id="JACOPG010000001">
    <property type="protein sequence ID" value="MBC5685676.1"/>
    <property type="molecule type" value="Genomic_DNA"/>
</dbReference>
<comment type="caution">
    <text evidence="2">The sequence shown here is derived from an EMBL/GenBank/DDBJ whole genome shotgun (WGS) entry which is preliminary data.</text>
</comment>
<proteinExistence type="predicted"/>
<keyword evidence="1" id="KW-1133">Transmembrane helix</keyword>